<dbReference type="Proteomes" id="UP000011518">
    <property type="component" value="Unassembled WGS sequence"/>
</dbReference>
<proteinExistence type="predicted"/>
<evidence type="ECO:0000313" key="2">
    <source>
        <dbReference type="EMBL" id="ELW63086.1"/>
    </source>
</evidence>
<feature type="region of interest" description="Disordered" evidence="1">
    <location>
        <begin position="1"/>
        <end position="136"/>
    </location>
</feature>
<sequence length="156" mass="16758">MTSPLRSGVWAGGARTFTSPDRAAAGPQESRRLPTRAPGSPSLRWRRRQLAHAPPPALLGVMASRGGSGPACGKQEGEGSSDLPVQLRRRSPEVPGKAIGGRDQEHCRHQKTEKSGGTSGPLRLPAPEMTLRRRRRPLFKVNSSPAIAGLFTKWQG</sequence>
<protein>
    <submittedName>
        <fullName evidence="2">Uncharacterized protein</fullName>
    </submittedName>
</protein>
<feature type="compositionally biased region" description="Basic and acidic residues" evidence="1">
    <location>
        <begin position="100"/>
        <end position="114"/>
    </location>
</feature>
<accession>L9KK02</accession>
<organism evidence="2 3">
    <name type="scientific">Tupaia chinensis</name>
    <name type="common">Chinese tree shrew</name>
    <name type="synonym">Tupaia belangeri chinensis</name>
    <dbReference type="NCBI Taxonomy" id="246437"/>
    <lineage>
        <taxon>Eukaryota</taxon>
        <taxon>Metazoa</taxon>
        <taxon>Chordata</taxon>
        <taxon>Craniata</taxon>
        <taxon>Vertebrata</taxon>
        <taxon>Euteleostomi</taxon>
        <taxon>Mammalia</taxon>
        <taxon>Eutheria</taxon>
        <taxon>Euarchontoglires</taxon>
        <taxon>Scandentia</taxon>
        <taxon>Tupaiidae</taxon>
        <taxon>Tupaia</taxon>
    </lineage>
</organism>
<gene>
    <name evidence="2" type="ORF">TREES_T100010021</name>
</gene>
<evidence type="ECO:0000256" key="1">
    <source>
        <dbReference type="SAM" id="MobiDB-lite"/>
    </source>
</evidence>
<reference evidence="3" key="2">
    <citation type="journal article" date="2013" name="Nat. Commun.">
        <title>Genome of the Chinese tree shrew.</title>
        <authorList>
            <person name="Fan Y."/>
            <person name="Huang Z.Y."/>
            <person name="Cao C.C."/>
            <person name="Chen C.S."/>
            <person name="Chen Y.X."/>
            <person name="Fan D.D."/>
            <person name="He J."/>
            <person name="Hou H.L."/>
            <person name="Hu L."/>
            <person name="Hu X.T."/>
            <person name="Jiang X.T."/>
            <person name="Lai R."/>
            <person name="Lang Y.S."/>
            <person name="Liang B."/>
            <person name="Liao S.G."/>
            <person name="Mu D."/>
            <person name="Ma Y.Y."/>
            <person name="Niu Y.Y."/>
            <person name="Sun X.Q."/>
            <person name="Xia J.Q."/>
            <person name="Xiao J."/>
            <person name="Xiong Z.Q."/>
            <person name="Xu L."/>
            <person name="Yang L."/>
            <person name="Zhang Y."/>
            <person name="Zhao W."/>
            <person name="Zhao X.D."/>
            <person name="Zheng Y.T."/>
            <person name="Zhou J.M."/>
            <person name="Zhu Y.B."/>
            <person name="Zhang G.J."/>
            <person name="Wang J."/>
            <person name="Yao Y.G."/>
        </authorList>
    </citation>
    <scope>NUCLEOTIDE SEQUENCE [LARGE SCALE GENOMIC DNA]</scope>
</reference>
<reference evidence="3" key="1">
    <citation type="submission" date="2012-07" db="EMBL/GenBank/DDBJ databases">
        <title>Genome of the Chinese tree shrew, a rising model animal genetically related to primates.</title>
        <authorList>
            <person name="Zhang G."/>
            <person name="Fan Y."/>
            <person name="Yao Y."/>
            <person name="Huang Z."/>
        </authorList>
    </citation>
    <scope>NUCLEOTIDE SEQUENCE [LARGE SCALE GENOMIC DNA]</scope>
</reference>
<evidence type="ECO:0000313" key="3">
    <source>
        <dbReference type="Proteomes" id="UP000011518"/>
    </source>
</evidence>
<dbReference type="EMBL" id="KB320796">
    <property type="protein sequence ID" value="ELW63086.1"/>
    <property type="molecule type" value="Genomic_DNA"/>
</dbReference>
<name>L9KK02_TUPCH</name>
<dbReference type="AlphaFoldDB" id="L9KK02"/>
<dbReference type="InParanoid" id="L9KK02"/>
<keyword evidence="3" id="KW-1185">Reference proteome</keyword>